<dbReference type="PRINTS" id="PR00722">
    <property type="entry name" value="CHYMOTRYPSIN"/>
</dbReference>
<dbReference type="PROSITE" id="PS00135">
    <property type="entry name" value="TRYPSIN_SER"/>
    <property type="match status" value="1"/>
</dbReference>
<reference evidence="9 10" key="1">
    <citation type="journal article" date="2015" name="Nat. Commun.">
        <title>Lucilia cuprina genome unlocks parasitic fly biology to underpin future interventions.</title>
        <authorList>
            <person name="Anstead C.A."/>
            <person name="Korhonen P.K."/>
            <person name="Young N.D."/>
            <person name="Hall R.S."/>
            <person name="Jex A.R."/>
            <person name="Murali S.C."/>
            <person name="Hughes D.S."/>
            <person name="Lee S.F."/>
            <person name="Perry T."/>
            <person name="Stroehlein A.J."/>
            <person name="Ansell B.R."/>
            <person name="Breugelmans B."/>
            <person name="Hofmann A."/>
            <person name="Qu J."/>
            <person name="Dugan S."/>
            <person name="Lee S.L."/>
            <person name="Chao H."/>
            <person name="Dinh H."/>
            <person name="Han Y."/>
            <person name="Doddapaneni H.V."/>
            <person name="Worley K.C."/>
            <person name="Muzny D.M."/>
            <person name="Ioannidis P."/>
            <person name="Waterhouse R.M."/>
            <person name="Zdobnov E.M."/>
            <person name="James P.J."/>
            <person name="Bagnall N.H."/>
            <person name="Kotze A.C."/>
            <person name="Gibbs R.A."/>
            <person name="Richards S."/>
            <person name="Batterham P."/>
            <person name="Gasser R.B."/>
        </authorList>
    </citation>
    <scope>NUCLEOTIDE SEQUENCE [LARGE SCALE GENOMIC DNA]</scope>
    <source>
        <strain evidence="9 10">LS</strain>
        <tissue evidence="9">Full body</tissue>
    </source>
</reference>
<evidence type="ECO:0000256" key="6">
    <source>
        <dbReference type="SAM" id="MobiDB-lite"/>
    </source>
</evidence>
<keyword evidence="1 5" id="KW-0645">Protease</keyword>
<feature type="compositionally biased region" description="Acidic residues" evidence="6">
    <location>
        <begin position="297"/>
        <end position="306"/>
    </location>
</feature>
<dbReference type="Pfam" id="PF00089">
    <property type="entry name" value="Trypsin"/>
    <property type="match status" value="1"/>
</dbReference>
<feature type="domain" description="Peptidase S1" evidence="8">
    <location>
        <begin position="616"/>
        <end position="849"/>
    </location>
</feature>
<dbReference type="InterPro" id="IPR033116">
    <property type="entry name" value="TRYPSIN_SER"/>
</dbReference>
<dbReference type="AlphaFoldDB" id="A0A0L0C3T4"/>
<evidence type="ECO:0000256" key="1">
    <source>
        <dbReference type="ARBA" id="ARBA00022670"/>
    </source>
</evidence>
<feature type="compositionally biased region" description="Pro residues" evidence="6">
    <location>
        <begin position="83"/>
        <end position="92"/>
    </location>
</feature>
<feature type="region of interest" description="Disordered" evidence="6">
    <location>
        <begin position="368"/>
        <end position="420"/>
    </location>
</feature>
<keyword evidence="3 5" id="KW-0720">Serine protease</keyword>
<feature type="region of interest" description="Disordered" evidence="6">
    <location>
        <begin position="182"/>
        <end position="206"/>
    </location>
</feature>
<feature type="compositionally biased region" description="Low complexity" evidence="6">
    <location>
        <begin position="225"/>
        <end position="234"/>
    </location>
</feature>
<dbReference type="PANTHER" id="PTHR24252">
    <property type="entry name" value="ACROSIN-RELATED"/>
    <property type="match status" value="1"/>
</dbReference>
<proteinExistence type="predicted"/>
<dbReference type="InterPro" id="IPR001254">
    <property type="entry name" value="Trypsin_dom"/>
</dbReference>
<evidence type="ECO:0000256" key="5">
    <source>
        <dbReference type="RuleBase" id="RU363034"/>
    </source>
</evidence>
<dbReference type="PROSITE" id="PS50240">
    <property type="entry name" value="TRYPSIN_DOM"/>
    <property type="match status" value="1"/>
</dbReference>
<keyword evidence="10" id="KW-1185">Reference proteome</keyword>
<dbReference type="InterPro" id="IPR018114">
    <property type="entry name" value="TRYPSIN_HIS"/>
</dbReference>
<dbReference type="OMA" id="DEDHHET"/>
<dbReference type="InterPro" id="IPR043504">
    <property type="entry name" value="Peptidase_S1_PA_chymotrypsin"/>
</dbReference>
<dbReference type="InterPro" id="IPR000884">
    <property type="entry name" value="TSP1_rpt"/>
</dbReference>
<dbReference type="Gene3D" id="2.40.10.10">
    <property type="entry name" value="Trypsin-like serine proteases"/>
    <property type="match status" value="1"/>
</dbReference>
<dbReference type="InterPro" id="IPR009003">
    <property type="entry name" value="Peptidase_S1_PA"/>
</dbReference>
<feature type="chain" id="PRO_5005535740" description="Peptidase S1 domain-containing protein" evidence="7">
    <location>
        <begin position="22"/>
        <end position="861"/>
    </location>
</feature>
<keyword evidence="2 5" id="KW-0378">Hydrolase</keyword>
<keyword evidence="7" id="KW-0732">Signal</keyword>
<dbReference type="EMBL" id="JRES01000951">
    <property type="protein sequence ID" value="KNC26871.1"/>
    <property type="molecule type" value="Genomic_DNA"/>
</dbReference>
<dbReference type="FunFam" id="2.40.10.10:FF:000003">
    <property type="entry name" value="Transmembrane serine protease 3"/>
    <property type="match status" value="1"/>
</dbReference>
<feature type="compositionally biased region" description="Polar residues" evidence="6">
    <location>
        <begin position="370"/>
        <end position="380"/>
    </location>
</feature>
<gene>
    <name evidence="9" type="ORF">FF38_03360</name>
</gene>
<dbReference type="CDD" id="cd00190">
    <property type="entry name" value="Tryp_SPc"/>
    <property type="match status" value="1"/>
</dbReference>
<keyword evidence="4" id="KW-1015">Disulfide bond</keyword>
<dbReference type="SMART" id="SM00020">
    <property type="entry name" value="Tryp_SPc"/>
    <property type="match status" value="1"/>
</dbReference>
<evidence type="ECO:0000313" key="10">
    <source>
        <dbReference type="Proteomes" id="UP000037069"/>
    </source>
</evidence>
<feature type="region of interest" description="Disordered" evidence="6">
    <location>
        <begin position="458"/>
        <end position="477"/>
    </location>
</feature>
<feature type="compositionally biased region" description="Basic and acidic residues" evidence="6">
    <location>
        <begin position="281"/>
        <end position="296"/>
    </location>
</feature>
<dbReference type="SUPFAM" id="SSF50494">
    <property type="entry name" value="Trypsin-like serine proteases"/>
    <property type="match status" value="1"/>
</dbReference>
<dbReference type="PANTHER" id="PTHR24252:SF7">
    <property type="entry name" value="HYALIN"/>
    <property type="match status" value="1"/>
</dbReference>
<dbReference type="GO" id="GO:0006508">
    <property type="term" value="P:proteolysis"/>
    <property type="evidence" value="ECO:0007669"/>
    <property type="project" value="UniProtKB-KW"/>
</dbReference>
<protein>
    <recommendedName>
        <fullName evidence="8">Peptidase S1 domain-containing protein</fullName>
    </recommendedName>
</protein>
<sequence>MNWQFLLKLLALMQIFKLSENSHVQLAKQLSKTEVNASIGHLQTSSTSPSSLTAAATAISSSSAHLFYQQHQLHKRHSLLPFSGPPLPPPLSPAQKRQYHQWHRNGQRAERRHYRLHRHRPRNRWVPRRHHHHHAQYSAWTAWSPCSPECVQRRERYCKTKRKCGHIKHIEERKCWRCHPATSSSLPPHAVQQQQQQQQQQHQQINSAPPTIVINAAAAAATAPVSATSAITQPESHHHHQPPHHEIQQPTPEIILPTDLNNIHHPVTIHPPYIDEDDEDHHETSHFKDDTSNHYNDDDDNDDDHSEETDFYVIKAKRKRKPQRNRKPQLNEFEDYLDYGETDGLLTSKEQEQDDLRDLGLGTSKEFLEPSSSEVRSIRNQKFLPTPAGQVRSMRQRDRKRSRGSGHRQGRQNSRRNLKGAVGMIDDGAIEGDVFQYEDFDIDISRPEHADVDVSYEDTIDEDGGNTSNLSPSKERATPEHLIPKHRRIYSKWSRWTKCSPKCTTRRYKKCRVREQCGREVLREIAYCYTEGSFCQQWLQAQVQKSPTYDLRPVATRRRDINDDGGTLSNSIGGTLSDYIMNGKGYRGPEYTPMKLKCGIAPIRSNKRNMYNMLKIIGGKAARKGEWPWQVAIFNRYKEAFCGGTLIAPQWVLTAAHCVRKVLYVRIGEHNLDYEDGTELQVKVMKSFKHPNFDKKTVDSDVALLKLPKPINSTTWIGFSCLPRPYQPLPKNMDCTVIGWGKRRNRDIAGTSVLHQAEVPIIPMDNCRSVYHDYTITKNMFCAGHKRGRIDTCAGDSGGPLLCRDTTKPNHPWTIFGITSFGDGCAKRNKFGIYAKVPNYVDWVWSVINCNGNCKMHQRSA</sequence>
<dbReference type="PROSITE" id="PS00134">
    <property type="entry name" value="TRYPSIN_HIS"/>
    <property type="match status" value="1"/>
</dbReference>
<feature type="region of interest" description="Disordered" evidence="6">
    <location>
        <begin position="263"/>
        <end position="306"/>
    </location>
</feature>
<feature type="signal peptide" evidence="7">
    <location>
        <begin position="1"/>
        <end position="21"/>
    </location>
</feature>
<evidence type="ECO:0000313" key="9">
    <source>
        <dbReference type="EMBL" id="KNC26871.1"/>
    </source>
</evidence>
<organism evidence="9 10">
    <name type="scientific">Lucilia cuprina</name>
    <name type="common">Green bottle fly</name>
    <name type="synonym">Australian sheep blowfly</name>
    <dbReference type="NCBI Taxonomy" id="7375"/>
    <lineage>
        <taxon>Eukaryota</taxon>
        <taxon>Metazoa</taxon>
        <taxon>Ecdysozoa</taxon>
        <taxon>Arthropoda</taxon>
        <taxon>Hexapoda</taxon>
        <taxon>Insecta</taxon>
        <taxon>Pterygota</taxon>
        <taxon>Neoptera</taxon>
        <taxon>Endopterygota</taxon>
        <taxon>Diptera</taxon>
        <taxon>Brachycera</taxon>
        <taxon>Muscomorpha</taxon>
        <taxon>Oestroidea</taxon>
        <taxon>Calliphoridae</taxon>
        <taxon>Luciliinae</taxon>
        <taxon>Lucilia</taxon>
    </lineage>
</organism>
<accession>A0A0L0C3T4</accession>
<feature type="compositionally biased region" description="Basic residues" evidence="6">
    <location>
        <begin position="97"/>
        <end position="110"/>
    </location>
</feature>
<feature type="compositionally biased region" description="Low complexity" evidence="6">
    <location>
        <begin position="192"/>
        <end position="206"/>
    </location>
</feature>
<comment type="caution">
    <text evidence="9">The sequence shown here is derived from an EMBL/GenBank/DDBJ whole genome shotgun (WGS) entry which is preliminary data.</text>
</comment>
<feature type="region of interest" description="Disordered" evidence="6">
    <location>
        <begin position="225"/>
        <end position="247"/>
    </location>
</feature>
<evidence type="ECO:0000256" key="3">
    <source>
        <dbReference type="ARBA" id="ARBA00022825"/>
    </source>
</evidence>
<name>A0A0L0C3T4_LUCCU</name>
<evidence type="ECO:0000256" key="7">
    <source>
        <dbReference type="SAM" id="SignalP"/>
    </source>
</evidence>
<feature type="region of interest" description="Disordered" evidence="6">
    <location>
        <begin position="78"/>
        <end position="110"/>
    </location>
</feature>
<evidence type="ECO:0000259" key="8">
    <source>
        <dbReference type="PROSITE" id="PS50240"/>
    </source>
</evidence>
<feature type="compositionally biased region" description="Basic residues" evidence="6">
    <location>
        <begin position="397"/>
        <end position="418"/>
    </location>
</feature>
<dbReference type="Proteomes" id="UP000037069">
    <property type="component" value="Unassembled WGS sequence"/>
</dbReference>
<dbReference type="InterPro" id="IPR001314">
    <property type="entry name" value="Peptidase_S1A"/>
</dbReference>
<dbReference type="GO" id="GO:0004252">
    <property type="term" value="F:serine-type endopeptidase activity"/>
    <property type="evidence" value="ECO:0007669"/>
    <property type="project" value="InterPro"/>
</dbReference>
<evidence type="ECO:0000256" key="4">
    <source>
        <dbReference type="ARBA" id="ARBA00023157"/>
    </source>
</evidence>
<evidence type="ECO:0000256" key="2">
    <source>
        <dbReference type="ARBA" id="ARBA00022801"/>
    </source>
</evidence>
<dbReference type="OrthoDB" id="10004439at2759"/>
<dbReference type="PROSITE" id="PS50092">
    <property type="entry name" value="TSP1"/>
    <property type="match status" value="1"/>
</dbReference>